<gene>
    <name evidence="2" type="ORF">CURHAP_LOCUS39562</name>
</gene>
<evidence type="ECO:0000313" key="2">
    <source>
        <dbReference type="EMBL" id="CAB4284121.1"/>
    </source>
</evidence>
<dbReference type="InterPro" id="IPR024738">
    <property type="entry name" value="Hfi1/Tada1"/>
</dbReference>
<feature type="region of interest" description="Disordered" evidence="1">
    <location>
        <begin position="111"/>
        <end position="151"/>
    </location>
</feature>
<dbReference type="EMBL" id="CAEKDK010000006">
    <property type="protein sequence ID" value="CAB4284121.1"/>
    <property type="molecule type" value="Genomic_DNA"/>
</dbReference>
<organism evidence="2 3">
    <name type="scientific">Prunus armeniaca</name>
    <name type="common">Apricot</name>
    <name type="synonym">Armeniaca vulgaris</name>
    <dbReference type="NCBI Taxonomy" id="36596"/>
    <lineage>
        <taxon>Eukaryota</taxon>
        <taxon>Viridiplantae</taxon>
        <taxon>Streptophyta</taxon>
        <taxon>Embryophyta</taxon>
        <taxon>Tracheophyta</taxon>
        <taxon>Spermatophyta</taxon>
        <taxon>Magnoliopsida</taxon>
        <taxon>eudicotyledons</taxon>
        <taxon>Gunneridae</taxon>
        <taxon>Pentapetalae</taxon>
        <taxon>rosids</taxon>
        <taxon>fabids</taxon>
        <taxon>Rosales</taxon>
        <taxon>Rosaceae</taxon>
        <taxon>Amygdaloideae</taxon>
        <taxon>Amygdaleae</taxon>
        <taxon>Prunus</taxon>
    </lineage>
</organism>
<reference evidence="2 3" key="1">
    <citation type="submission" date="2020-05" db="EMBL/GenBank/DDBJ databases">
        <authorList>
            <person name="Campoy J."/>
            <person name="Schneeberger K."/>
            <person name="Spophaly S."/>
        </authorList>
    </citation>
    <scope>NUCLEOTIDE SEQUENCE [LARGE SCALE GENOMIC DNA]</scope>
    <source>
        <strain evidence="2">PruArmRojPasFocal</strain>
    </source>
</reference>
<dbReference type="AlphaFoldDB" id="A0A6J5V7E7"/>
<accession>A0A6J5V7E7</accession>
<name>A0A6J5V7E7_PRUAR</name>
<dbReference type="PANTHER" id="PTHR21277:SF29">
    <property type="entry name" value="TRANSCRIPTIONAL REGULATOR OF RNA POLII, SAGA, SUBUNIT"/>
    <property type="match status" value="1"/>
</dbReference>
<dbReference type="CDD" id="cd22933">
    <property type="entry name" value="HFD_HFI1"/>
    <property type="match status" value="1"/>
</dbReference>
<evidence type="ECO:0000256" key="1">
    <source>
        <dbReference type="SAM" id="MobiDB-lite"/>
    </source>
</evidence>
<proteinExistence type="predicted"/>
<evidence type="ECO:0000313" key="3">
    <source>
        <dbReference type="Proteomes" id="UP000507222"/>
    </source>
</evidence>
<dbReference type="Pfam" id="PF12767">
    <property type="entry name" value="SAGA-Tad1"/>
    <property type="match status" value="1"/>
</dbReference>
<dbReference type="PANTHER" id="PTHR21277">
    <property type="entry name" value="TRANSCRIPTIONAL ADAPTER 1"/>
    <property type="match status" value="1"/>
</dbReference>
<dbReference type="GO" id="GO:0003713">
    <property type="term" value="F:transcription coactivator activity"/>
    <property type="evidence" value="ECO:0007669"/>
    <property type="project" value="TreeGrafter"/>
</dbReference>
<sequence>MPASRQFSRIDTLELKAQIEKKVGSQKAGKYFNLVTRYLSLKISKPDFDRLCIATIGKENVCLHNHFIRSILKNACLSRTPPPRKSNIASSLSVKVPNGCQRSSLQLLCRDFPQSPRKGRTPNLRDRRLRDGLAPFRPQGKNHSSACEGPISKIQEREKATELLSLGSRPPVSVEDGEEVDQAAESPSIHSMSPLTAPLGISINSGRTKKLLIKGSGPAIYNDTCQSSGELPDTSSLRKRLEQKLVMEGMGISEDCANLLNNGLEIFLKRLIKPCLDLAGSRSLDKHIDHGHSQASSNGMRPVRYIQRPTRPSLASILDFQVAMDLNPLLLGEDWPTKLEKVCLHAS</sequence>
<dbReference type="GO" id="GO:0006357">
    <property type="term" value="P:regulation of transcription by RNA polymerase II"/>
    <property type="evidence" value="ECO:0007669"/>
    <property type="project" value="TreeGrafter"/>
</dbReference>
<protein>
    <recommendedName>
        <fullName evidence="4">Transcriptional coactivator Hfi1/Transcriptional adapter 1</fullName>
    </recommendedName>
</protein>
<dbReference type="Proteomes" id="UP000507222">
    <property type="component" value="Unassembled WGS sequence"/>
</dbReference>
<dbReference type="GO" id="GO:0000124">
    <property type="term" value="C:SAGA complex"/>
    <property type="evidence" value="ECO:0007669"/>
    <property type="project" value="TreeGrafter"/>
</dbReference>
<evidence type="ECO:0008006" key="4">
    <source>
        <dbReference type="Google" id="ProtNLM"/>
    </source>
</evidence>